<dbReference type="AlphaFoldDB" id="A0A5P9P8G5"/>
<feature type="region of interest" description="Disordered" evidence="1">
    <location>
        <begin position="624"/>
        <end position="660"/>
    </location>
</feature>
<dbReference type="SUPFAM" id="SSF55874">
    <property type="entry name" value="ATPase domain of HSP90 chaperone/DNA topoisomerase II/histidine kinase"/>
    <property type="match status" value="1"/>
</dbReference>
<reference evidence="2 3" key="1">
    <citation type="journal article" date="2007" name="Int. J. Syst. Evol. Microbiol.">
        <title>Natronorubrum sulfidifaciens sp. nov., an extremely haloalkaliphilic archaeon isolated from Aiding salt lake in Xin-Jiang, China.</title>
        <authorList>
            <person name="Cui H.L."/>
            <person name="Tohty D."/>
            <person name="Liu H.C."/>
            <person name="Liu S.J."/>
            <person name="Oren A."/>
            <person name="Zhou P.J."/>
        </authorList>
    </citation>
    <scope>NUCLEOTIDE SEQUENCE [LARGE SCALE GENOMIC DNA]</scope>
    <source>
        <strain evidence="2 3">7-3</strain>
        <plasmid evidence="2">unnamed1</plasmid>
    </source>
</reference>
<dbReference type="InterPro" id="IPR036890">
    <property type="entry name" value="HATPase_C_sf"/>
</dbReference>
<name>A0A5P9P8G5_9EURY</name>
<evidence type="ECO:0008006" key="4">
    <source>
        <dbReference type="Google" id="ProtNLM"/>
    </source>
</evidence>
<dbReference type="Proteomes" id="UP000326170">
    <property type="component" value="Plasmid unnamed1"/>
</dbReference>
<accession>A0A5P9P8G5</accession>
<keyword evidence="2" id="KW-0614">Plasmid</keyword>
<dbReference type="Pfam" id="PF13589">
    <property type="entry name" value="HATPase_c_3"/>
    <property type="match status" value="1"/>
</dbReference>
<dbReference type="KEGG" id="nas:GCU68_16995"/>
<keyword evidence="3" id="KW-1185">Reference proteome</keyword>
<organism evidence="2 3">
    <name type="scientific">Natronorubrum aibiense</name>
    <dbReference type="NCBI Taxonomy" id="348826"/>
    <lineage>
        <taxon>Archaea</taxon>
        <taxon>Methanobacteriati</taxon>
        <taxon>Methanobacteriota</taxon>
        <taxon>Stenosarchaea group</taxon>
        <taxon>Halobacteria</taxon>
        <taxon>Halobacteriales</taxon>
        <taxon>Natrialbaceae</taxon>
        <taxon>Natronorubrum</taxon>
    </lineage>
</organism>
<protein>
    <recommendedName>
        <fullName evidence="4">ATP-binding protein</fullName>
    </recommendedName>
</protein>
<dbReference type="GeneID" id="42302776"/>
<geneLocation type="plasmid" evidence="2 3">
    <name>unnamed1</name>
</geneLocation>
<dbReference type="RefSeq" id="WP_152943807.1">
    <property type="nucleotide sequence ID" value="NZ_CP045489.1"/>
</dbReference>
<dbReference type="Gene3D" id="3.30.565.10">
    <property type="entry name" value="Histidine kinase-like ATPase, C-terminal domain"/>
    <property type="match status" value="1"/>
</dbReference>
<evidence type="ECO:0000313" key="3">
    <source>
        <dbReference type="Proteomes" id="UP000326170"/>
    </source>
</evidence>
<evidence type="ECO:0000313" key="2">
    <source>
        <dbReference type="EMBL" id="QFU84277.1"/>
    </source>
</evidence>
<dbReference type="OrthoDB" id="350604at2157"/>
<sequence>MSNEEVNSDTQEDGYPTARITPSRKAYNSVASDVGIPSAVGELLDNSLDSAALQGINPVEVTIEHRTTDDGTEEFVYRDRAGGVEQEDMGVFLGLGRSREKRADEQNVGTFGIGAKKALKRLGDRLTIGSRHLRADQGWQYTVEPEWFETTNEDDDPNQWEFPLKEVDLEEGGTELRIQELSFDWDHHKEEVTDWIRTTYRKFLDPNSELDLILKLTIKDESGRVVVNEEGEVITVDDEKAGPLSPPEEVEWTYSPWLRGLHPRQFIGLEFNDPDWSEPIQTRVTVGLLKKGSRKQSGTFIYCQNRLVEGNLTGKKGGYGITHNALNNFNPSQHKRLRIEIELFGDASDLPWNSDKSRIQSSHKALSYTEKGVYWWLRLMADRHMAAGEYGTFPHTAAVFEPYDPDSDYRTRSEPEVVRVGDRQTDLIQGKKDRIQINEKPSNNYNEIQEVAHLATAHARLGIVAKSMDDMGLGTRARPTYEVMLGVEFQKAFYDKEEGRFDSLGAALLTTDAKSVFSETDKQTDEDDKTDWAVIADHLTPVTELPDISSWKIEDEDIDDIDTERRRLEDAASEDINIDENGERRIWEETWRQPLYDAQLALYIEDREDGVSISDLPTTDYSVKSFSKQEDKNDVTDDEKADMPTESDVGSAASQDTYSPLDCPECGAELEGNICDKCGFEFDVTDDEIGKISVDEFDSDSAVANLKNDKSITSPERADVGPITLQEFCQSHAELFGDELSEDLLADDKQLEQFLEQFIRNQQQKISVASEYVDIDRLTEMQSASSD</sequence>
<gene>
    <name evidence="2" type="ORF">GCU68_16995</name>
</gene>
<dbReference type="EMBL" id="CP045489">
    <property type="protein sequence ID" value="QFU84277.1"/>
    <property type="molecule type" value="Genomic_DNA"/>
</dbReference>
<evidence type="ECO:0000256" key="1">
    <source>
        <dbReference type="SAM" id="MobiDB-lite"/>
    </source>
</evidence>
<feature type="compositionally biased region" description="Acidic residues" evidence="1">
    <location>
        <begin position="1"/>
        <end position="12"/>
    </location>
</feature>
<proteinExistence type="predicted"/>
<feature type="region of interest" description="Disordered" evidence="1">
    <location>
        <begin position="1"/>
        <end position="27"/>
    </location>
</feature>